<accession>A0A834VXR5</accession>
<organism evidence="2 3">
    <name type="scientific">Senna tora</name>
    <dbReference type="NCBI Taxonomy" id="362788"/>
    <lineage>
        <taxon>Eukaryota</taxon>
        <taxon>Viridiplantae</taxon>
        <taxon>Streptophyta</taxon>
        <taxon>Embryophyta</taxon>
        <taxon>Tracheophyta</taxon>
        <taxon>Spermatophyta</taxon>
        <taxon>Magnoliopsida</taxon>
        <taxon>eudicotyledons</taxon>
        <taxon>Gunneridae</taxon>
        <taxon>Pentapetalae</taxon>
        <taxon>rosids</taxon>
        <taxon>fabids</taxon>
        <taxon>Fabales</taxon>
        <taxon>Fabaceae</taxon>
        <taxon>Caesalpinioideae</taxon>
        <taxon>Cassia clade</taxon>
        <taxon>Senna</taxon>
    </lineage>
</organism>
<proteinExistence type="predicted"/>
<comment type="caution">
    <text evidence="2">The sequence shown here is derived from an EMBL/GenBank/DDBJ whole genome shotgun (WGS) entry which is preliminary data.</text>
</comment>
<evidence type="ECO:0000256" key="1">
    <source>
        <dbReference type="SAM" id="MobiDB-lite"/>
    </source>
</evidence>
<protein>
    <submittedName>
        <fullName evidence="2">Uncharacterized protein</fullName>
    </submittedName>
</protein>
<sequence>MVPFLHYTIPFAPSSLVLTVEPYTISRTLHHFSTAHNRRTLTIVLHTLRSPSLPLPSPCLVVDQVEVTVEGTQLELGPIQGLQELMIHPLLSFSTHSCLFSTNCCPFSTNYCAFTYCPLSTIAPSQPIESSPPIAPSPHSSINSNPQHDNEEPQSDNEQPPHLYGRPRGKVLRDGKT</sequence>
<feature type="compositionally biased region" description="Low complexity" evidence="1">
    <location>
        <begin position="127"/>
        <end position="147"/>
    </location>
</feature>
<dbReference type="Proteomes" id="UP000634136">
    <property type="component" value="Unassembled WGS sequence"/>
</dbReference>
<name>A0A834VXR5_9FABA</name>
<dbReference type="AlphaFoldDB" id="A0A834VXR5"/>
<keyword evidence="3" id="KW-1185">Reference proteome</keyword>
<feature type="region of interest" description="Disordered" evidence="1">
    <location>
        <begin position="127"/>
        <end position="177"/>
    </location>
</feature>
<reference evidence="2" key="1">
    <citation type="submission" date="2020-09" db="EMBL/GenBank/DDBJ databases">
        <title>Genome-Enabled Discovery of Anthraquinone Biosynthesis in Senna tora.</title>
        <authorList>
            <person name="Kang S.-H."/>
            <person name="Pandey R.P."/>
            <person name="Lee C.-M."/>
            <person name="Sim J.-S."/>
            <person name="Jeong J.-T."/>
            <person name="Choi B.-S."/>
            <person name="Jung M."/>
            <person name="Ginzburg D."/>
            <person name="Zhao K."/>
            <person name="Won S.Y."/>
            <person name="Oh T.-J."/>
            <person name="Yu Y."/>
            <person name="Kim N.-H."/>
            <person name="Lee O.R."/>
            <person name="Lee T.-H."/>
            <person name="Bashyal P."/>
            <person name="Kim T.-S."/>
            <person name="Lee W.-H."/>
            <person name="Kawkins C."/>
            <person name="Kim C.-K."/>
            <person name="Kim J.S."/>
            <person name="Ahn B.O."/>
            <person name="Rhee S.Y."/>
            <person name="Sohng J.K."/>
        </authorList>
    </citation>
    <scope>NUCLEOTIDE SEQUENCE</scope>
    <source>
        <tissue evidence="2">Leaf</tissue>
    </source>
</reference>
<gene>
    <name evidence="2" type="ORF">G2W53_044610</name>
</gene>
<evidence type="ECO:0000313" key="3">
    <source>
        <dbReference type="Proteomes" id="UP000634136"/>
    </source>
</evidence>
<dbReference type="EMBL" id="JAAIUW010000130">
    <property type="protein sequence ID" value="KAF7800887.1"/>
    <property type="molecule type" value="Genomic_DNA"/>
</dbReference>
<evidence type="ECO:0000313" key="2">
    <source>
        <dbReference type="EMBL" id="KAF7800887.1"/>
    </source>
</evidence>